<feature type="domain" description="Trimeric autotransporter adhesin YadA-like stalk" evidence="13">
    <location>
        <begin position="378"/>
        <end position="417"/>
    </location>
</feature>
<dbReference type="KEGG" id="buu:WS70_24810"/>
<feature type="domain" description="Trimeric autotransporter adhesin YadA-like head" evidence="12">
    <location>
        <begin position="135"/>
        <end position="161"/>
    </location>
</feature>
<keyword evidence="7" id="KW-0732">Signal</keyword>
<keyword evidence="10" id="KW-0998">Cell outer membrane</keyword>
<dbReference type="Gene3D" id="2.150.10.10">
    <property type="entry name" value="Serralysin-like metalloprotease, C-terminal"/>
    <property type="match status" value="2"/>
</dbReference>
<protein>
    <submittedName>
        <fullName evidence="14">Cell surface protein</fullName>
    </submittedName>
</protein>
<comment type="subcellular location">
    <subcellularLocation>
        <location evidence="2">Cell outer membrane</location>
    </subcellularLocation>
    <subcellularLocation>
        <location evidence="1">Cell surface</location>
    </subcellularLocation>
</comment>
<dbReference type="GO" id="GO:0009279">
    <property type="term" value="C:cell outer membrane"/>
    <property type="evidence" value="ECO:0007669"/>
    <property type="project" value="UniProtKB-SubCell"/>
</dbReference>
<keyword evidence="4" id="KW-0813">Transport</keyword>
<dbReference type="InterPro" id="IPR011049">
    <property type="entry name" value="Serralysin-like_metalloprot_C"/>
</dbReference>
<keyword evidence="9" id="KW-0472">Membrane</keyword>
<evidence type="ECO:0000256" key="10">
    <source>
        <dbReference type="ARBA" id="ARBA00023237"/>
    </source>
</evidence>
<organism evidence="14 15">
    <name type="scientific">Burkholderia mayonis</name>
    <dbReference type="NCBI Taxonomy" id="1385591"/>
    <lineage>
        <taxon>Bacteria</taxon>
        <taxon>Pseudomonadati</taxon>
        <taxon>Pseudomonadota</taxon>
        <taxon>Betaproteobacteria</taxon>
        <taxon>Burkholderiales</taxon>
        <taxon>Burkholderiaceae</taxon>
        <taxon>Burkholderia</taxon>
        <taxon>pseudomallei group</taxon>
    </lineage>
</organism>
<proteinExistence type="inferred from homology"/>
<evidence type="ECO:0000256" key="4">
    <source>
        <dbReference type="ARBA" id="ARBA00022448"/>
    </source>
</evidence>
<dbReference type="Proteomes" id="UP000062519">
    <property type="component" value="Chromosome 2"/>
</dbReference>
<keyword evidence="5" id="KW-1134">Transmembrane beta strand</keyword>
<dbReference type="GO" id="GO:0009986">
    <property type="term" value="C:cell surface"/>
    <property type="evidence" value="ECO:0007669"/>
    <property type="project" value="UniProtKB-SubCell"/>
</dbReference>
<evidence type="ECO:0000256" key="9">
    <source>
        <dbReference type="ARBA" id="ARBA00023136"/>
    </source>
</evidence>
<dbReference type="EMBL" id="CP013387">
    <property type="protein sequence ID" value="AOJ05805.1"/>
    <property type="molecule type" value="Genomic_DNA"/>
</dbReference>
<evidence type="ECO:0000256" key="3">
    <source>
        <dbReference type="ARBA" id="ARBA00005848"/>
    </source>
</evidence>
<feature type="domain" description="Trimeric autotransporter adhesin YadA-like head" evidence="12">
    <location>
        <begin position="345"/>
        <end position="359"/>
    </location>
</feature>
<evidence type="ECO:0000256" key="5">
    <source>
        <dbReference type="ARBA" id="ARBA00022452"/>
    </source>
</evidence>
<dbReference type="InterPro" id="IPR005594">
    <property type="entry name" value="YadA_C"/>
</dbReference>
<reference evidence="14 15" key="1">
    <citation type="submission" date="2015-12" db="EMBL/GenBank/DDBJ databases">
        <title>Diversity of Burkholderia near neighbor genomes.</title>
        <authorList>
            <person name="Sahl J."/>
            <person name="Wagner D."/>
            <person name="Keim P."/>
        </authorList>
    </citation>
    <scope>NUCLEOTIDE SEQUENCE [LARGE SCALE GENOMIC DNA]</scope>
    <source>
        <strain evidence="14 15">BDU6</strain>
    </source>
</reference>
<dbReference type="AlphaFoldDB" id="A0A1B4FQ50"/>
<sequence>MGSLSTGLSTTNSNLASLSTSTSTGIGSLSTGLSTTNSNLASLSTSTSTGIGSLSTSISSITSNTNNLGNSTAAALGGGATYDPATGTISAPSYTTYNADGTTTSNNNVGSAIDNINAKGTKYFHANSTDPDSQATGANSIAIGPNAIANIDDSVAIGNGATTAAAVSVTSATVGGLTFGGFAGSAPVGVFSVGAPGAERQVTNVAAGRISAASTDAVNGSQLYATNSNVASLSTSLNTTNSNVASLSTSTSTAVGSLSTGLSTTNSNLASLSTSTSTGIGSLSTGLSTTNTTVASLSTSVTNLNTQVSSLSTTLVNSTNNVIRSLPASTGVAADMSAPTAAAPSVTAGSNSVAIGANSNDGGRSNVVSVGSSTQQRQITNVAAGTEGTDAVNVNQLNALSTSMSQSLTGQQSQINTLGTQLNQTQQALQQTDTMARQGIAAATALTMLPQVEPGKTINVAVGVARFAGQSGMAFGASAHVTTNGILKLGIGVSGQNKTFGAGYGYSW</sequence>
<feature type="domain" description="Trimeric autotransporter adhesin YadA-like stalk" evidence="13">
    <location>
        <begin position="201"/>
        <end position="244"/>
    </location>
</feature>
<keyword evidence="15" id="KW-1185">Reference proteome</keyword>
<dbReference type="SUPFAM" id="SSF54523">
    <property type="entry name" value="Pili subunits"/>
    <property type="match status" value="1"/>
</dbReference>
<evidence type="ECO:0000313" key="15">
    <source>
        <dbReference type="Proteomes" id="UP000062519"/>
    </source>
</evidence>
<dbReference type="InterPro" id="IPR008640">
    <property type="entry name" value="Adhesin_Head_dom"/>
</dbReference>
<evidence type="ECO:0000259" key="13">
    <source>
        <dbReference type="Pfam" id="PF05662"/>
    </source>
</evidence>
<keyword evidence="6" id="KW-0812">Transmembrane</keyword>
<dbReference type="InterPro" id="IPR008635">
    <property type="entry name" value="Coiled_stalk_dom"/>
</dbReference>
<dbReference type="SUPFAM" id="SSF101967">
    <property type="entry name" value="Adhesin YadA, collagen-binding domain"/>
    <property type="match status" value="2"/>
</dbReference>
<evidence type="ECO:0000256" key="7">
    <source>
        <dbReference type="ARBA" id="ARBA00022729"/>
    </source>
</evidence>
<evidence type="ECO:0000256" key="8">
    <source>
        <dbReference type="ARBA" id="ARBA00022927"/>
    </source>
</evidence>
<comment type="similarity">
    <text evidence="3">Belongs to the autotransporter-2 (AT-2) (TC 1.B.40) family.</text>
</comment>
<evidence type="ECO:0000256" key="2">
    <source>
        <dbReference type="ARBA" id="ARBA00004442"/>
    </source>
</evidence>
<dbReference type="GO" id="GO:0015031">
    <property type="term" value="P:protein transport"/>
    <property type="evidence" value="ECO:0007669"/>
    <property type="project" value="UniProtKB-KW"/>
</dbReference>
<evidence type="ECO:0000313" key="14">
    <source>
        <dbReference type="EMBL" id="AOJ05805.1"/>
    </source>
</evidence>
<gene>
    <name evidence="14" type="ORF">WS70_24810</name>
</gene>
<evidence type="ECO:0000259" key="11">
    <source>
        <dbReference type="Pfam" id="PF03895"/>
    </source>
</evidence>
<evidence type="ECO:0000256" key="6">
    <source>
        <dbReference type="ARBA" id="ARBA00022692"/>
    </source>
</evidence>
<dbReference type="Pfam" id="PF05662">
    <property type="entry name" value="YadA_stalk"/>
    <property type="match status" value="2"/>
</dbReference>
<evidence type="ECO:0000256" key="1">
    <source>
        <dbReference type="ARBA" id="ARBA00004241"/>
    </source>
</evidence>
<name>A0A1B4FQ50_9BURK</name>
<keyword evidence="8" id="KW-0653">Protein transport</keyword>
<evidence type="ECO:0000259" key="12">
    <source>
        <dbReference type="Pfam" id="PF05658"/>
    </source>
</evidence>
<dbReference type="Pfam" id="PF03895">
    <property type="entry name" value="YadA_anchor"/>
    <property type="match status" value="1"/>
</dbReference>
<accession>A0A1B4FQ50</accession>
<dbReference type="Gene3D" id="3.30.1300.30">
    <property type="entry name" value="GSPII I/J protein-like"/>
    <property type="match status" value="1"/>
</dbReference>
<dbReference type="Pfam" id="PF05658">
    <property type="entry name" value="YadA_head"/>
    <property type="match status" value="2"/>
</dbReference>
<feature type="domain" description="Trimeric autotransporter adhesin YadA-like C-terminal membrane anchor" evidence="11">
    <location>
        <begin position="450"/>
        <end position="508"/>
    </location>
</feature>
<dbReference type="InterPro" id="IPR045584">
    <property type="entry name" value="Pilin-like"/>
</dbReference>